<keyword evidence="4" id="KW-1185">Reference proteome</keyword>
<evidence type="ECO:0000313" key="5">
    <source>
        <dbReference type="RefSeq" id="XP_018025154.1"/>
    </source>
</evidence>
<dbReference type="InterPro" id="IPR050975">
    <property type="entry name" value="Sleep_regulator"/>
</dbReference>
<name>A0A8B7PG83_HYAAZ</name>
<proteinExistence type="predicted"/>
<dbReference type="InterPro" id="IPR045860">
    <property type="entry name" value="Snake_toxin-like_sf"/>
</dbReference>
<dbReference type="Pfam" id="PF17064">
    <property type="entry name" value="QVR"/>
    <property type="match status" value="1"/>
</dbReference>
<dbReference type="AlphaFoldDB" id="A0A8B7PG83"/>
<sequence length="139" mass="15334">MEVPHFLFLLIIAGTCRAYSLWCYSCSVKDQCFSFDLRDATRWTECDPGTTHCIMERTVSAVTGAVVENRMCGGQIYVAKNQPLADGCYAITRQEDSRINTTRCYCSTDYCNDGSVPYTHHAVVAFAVAASIVGHLVTA</sequence>
<feature type="chain" id="PRO_5034070402" evidence="3">
    <location>
        <begin position="19"/>
        <end position="139"/>
    </location>
</feature>
<keyword evidence="2" id="KW-0325">Glycoprotein</keyword>
<dbReference type="KEGG" id="hazt:108680768"/>
<reference evidence="5" key="1">
    <citation type="submission" date="2025-08" db="UniProtKB">
        <authorList>
            <consortium name="RefSeq"/>
        </authorList>
    </citation>
    <scope>IDENTIFICATION</scope>
    <source>
        <tissue evidence="5">Whole organism</tissue>
    </source>
</reference>
<dbReference type="SUPFAM" id="SSF57302">
    <property type="entry name" value="Snake toxin-like"/>
    <property type="match status" value="1"/>
</dbReference>
<dbReference type="PANTHER" id="PTHR33562:SF29">
    <property type="entry name" value="PROTEIN SLEEPLESS"/>
    <property type="match status" value="1"/>
</dbReference>
<evidence type="ECO:0000256" key="2">
    <source>
        <dbReference type="ARBA" id="ARBA00023180"/>
    </source>
</evidence>
<dbReference type="GO" id="GO:0032222">
    <property type="term" value="P:regulation of synaptic transmission, cholinergic"/>
    <property type="evidence" value="ECO:0007669"/>
    <property type="project" value="InterPro"/>
</dbReference>
<evidence type="ECO:0000256" key="3">
    <source>
        <dbReference type="SAM" id="SignalP"/>
    </source>
</evidence>
<dbReference type="InterPro" id="IPR031424">
    <property type="entry name" value="QVR-like"/>
</dbReference>
<dbReference type="GO" id="GO:0030431">
    <property type="term" value="P:sleep"/>
    <property type="evidence" value="ECO:0007669"/>
    <property type="project" value="InterPro"/>
</dbReference>
<dbReference type="PANTHER" id="PTHR33562">
    <property type="entry name" value="ATILLA, ISOFORM B-RELATED-RELATED"/>
    <property type="match status" value="1"/>
</dbReference>
<gene>
    <name evidence="5" type="primary">LOC108680768</name>
</gene>
<evidence type="ECO:0000256" key="1">
    <source>
        <dbReference type="ARBA" id="ARBA00022729"/>
    </source>
</evidence>
<dbReference type="Proteomes" id="UP000694843">
    <property type="component" value="Unplaced"/>
</dbReference>
<feature type="signal peptide" evidence="3">
    <location>
        <begin position="1"/>
        <end position="18"/>
    </location>
</feature>
<evidence type="ECO:0000313" key="4">
    <source>
        <dbReference type="Proteomes" id="UP000694843"/>
    </source>
</evidence>
<dbReference type="OrthoDB" id="10328538at2759"/>
<accession>A0A8B7PG83</accession>
<protein>
    <submittedName>
        <fullName evidence="5">Uncharacterized protein LOC108680768</fullName>
    </submittedName>
</protein>
<keyword evidence="1 3" id="KW-0732">Signal</keyword>
<dbReference type="GeneID" id="108680768"/>
<dbReference type="RefSeq" id="XP_018025154.1">
    <property type="nucleotide sequence ID" value="XM_018169665.2"/>
</dbReference>
<organism evidence="4 5">
    <name type="scientific">Hyalella azteca</name>
    <name type="common">Amphipod</name>
    <dbReference type="NCBI Taxonomy" id="294128"/>
    <lineage>
        <taxon>Eukaryota</taxon>
        <taxon>Metazoa</taxon>
        <taxon>Ecdysozoa</taxon>
        <taxon>Arthropoda</taxon>
        <taxon>Crustacea</taxon>
        <taxon>Multicrustacea</taxon>
        <taxon>Malacostraca</taxon>
        <taxon>Eumalacostraca</taxon>
        <taxon>Peracarida</taxon>
        <taxon>Amphipoda</taxon>
        <taxon>Senticaudata</taxon>
        <taxon>Talitrida</taxon>
        <taxon>Talitroidea</taxon>
        <taxon>Hyalellidae</taxon>
        <taxon>Hyalella</taxon>
    </lineage>
</organism>